<keyword evidence="3" id="KW-0175">Coiled coil</keyword>
<organism evidence="5 6">
    <name type="scientific">Paramuricea clavata</name>
    <name type="common">Red gorgonian</name>
    <name type="synonym">Violescent sea-whip</name>
    <dbReference type="NCBI Taxonomy" id="317549"/>
    <lineage>
        <taxon>Eukaryota</taxon>
        <taxon>Metazoa</taxon>
        <taxon>Cnidaria</taxon>
        <taxon>Anthozoa</taxon>
        <taxon>Octocorallia</taxon>
        <taxon>Malacalcyonacea</taxon>
        <taxon>Plexauridae</taxon>
        <taxon>Paramuricea</taxon>
    </lineage>
</organism>
<evidence type="ECO:0000256" key="2">
    <source>
        <dbReference type="ARBA" id="ARBA00019581"/>
    </source>
</evidence>
<feature type="compositionally biased region" description="Basic and acidic residues" evidence="4">
    <location>
        <begin position="84"/>
        <end position="93"/>
    </location>
</feature>
<proteinExistence type="inferred from homology"/>
<evidence type="ECO:0000313" key="5">
    <source>
        <dbReference type="EMBL" id="CAB3996897.1"/>
    </source>
</evidence>
<dbReference type="GO" id="GO:0031083">
    <property type="term" value="C:BLOC-1 complex"/>
    <property type="evidence" value="ECO:0007669"/>
    <property type="project" value="TreeGrafter"/>
</dbReference>
<feature type="coiled-coil region" evidence="3">
    <location>
        <begin position="111"/>
        <end position="138"/>
    </location>
</feature>
<dbReference type="InterPro" id="IPR017245">
    <property type="entry name" value="BLOC-1_complex_su-3"/>
</dbReference>
<dbReference type="EMBL" id="CACRXK020002972">
    <property type="protein sequence ID" value="CAB3996897.1"/>
    <property type="molecule type" value="Genomic_DNA"/>
</dbReference>
<gene>
    <name evidence="5" type="ORF">PACLA_8A000413</name>
</gene>
<feature type="region of interest" description="Disordered" evidence="4">
    <location>
        <begin position="1"/>
        <end position="20"/>
    </location>
</feature>
<dbReference type="PANTHER" id="PTHR31974">
    <property type="entry name" value="BIOGENESIS OF LYSOSOME-RELATED ORGANELLES COMPLEX 1 SUBUNIT 3"/>
    <property type="match status" value="1"/>
</dbReference>
<name>A0A6S7HTM6_PARCT</name>
<evidence type="ECO:0000256" key="4">
    <source>
        <dbReference type="SAM" id="MobiDB-lite"/>
    </source>
</evidence>
<comment type="similarity">
    <text evidence="1">Belongs to the BLOC1S3 family.</text>
</comment>
<feature type="compositionally biased region" description="Polar residues" evidence="4">
    <location>
        <begin position="71"/>
        <end position="81"/>
    </location>
</feature>
<keyword evidence="6" id="KW-1185">Reference proteome</keyword>
<evidence type="ECO:0000313" key="6">
    <source>
        <dbReference type="Proteomes" id="UP001152795"/>
    </source>
</evidence>
<sequence length="201" mass="22211">MAARGGNFVTGEASESDEEYEIDQSYFMKNTMVVKQDTTAPRQGILVEGEASESDESESENIPNDGAENKLAQSSMTSVSPESGKADTSDEQTKRRVKFHYDSGFHRQLRVSNLELRSDAIENRIKVYNDANKKLQSAVFYLNRSQASVQDIFSNVGLISGDLQAITDSLDKMISHDFLPTLKMGSVEARTNPTQEPSVTS</sequence>
<dbReference type="AlphaFoldDB" id="A0A6S7HTM6"/>
<dbReference type="PANTHER" id="PTHR31974:SF2">
    <property type="entry name" value="BIOGENESIS OF LYSOSOME-RELATED ORGANELLES COMPLEX 1 SUBUNIT 3"/>
    <property type="match status" value="1"/>
</dbReference>
<dbReference type="OrthoDB" id="5984572at2759"/>
<evidence type="ECO:0000256" key="1">
    <source>
        <dbReference type="ARBA" id="ARBA00008942"/>
    </source>
</evidence>
<protein>
    <recommendedName>
        <fullName evidence="2">Biogenesis of lysosome-related organelles complex 1 subunit 3</fullName>
    </recommendedName>
</protein>
<feature type="region of interest" description="Disordered" evidence="4">
    <location>
        <begin position="40"/>
        <end position="93"/>
    </location>
</feature>
<evidence type="ECO:0000256" key="3">
    <source>
        <dbReference type="SAM" id="Coils"/>
    </source>
</evidence>
<comment type="caution">
    <text evidence="5">The sequence shown here is derived from an EMBL/GenBank/DDBJ whole genome shotgun (WGS) entry which is preliminary data.</text>
</comment>
<dbReference type="Proteomes" id="UP001152795">
    <property type="component" value="Unassembled WGS sequence"/>
</dbReference>
<accession>A0A6S7HTM6</accession>
<feature type="compositionally biased region" description="Acidic residues" evidence="4">
    <location>
        <begin position="50"/>
        <end position="59"/>
    </location>
</feature>
<reference evidence="5" key="1">
    <citation type="submission" date="2020-04" db="EMBL/GenBank/DDBJ databases">
        <authorList>
            <person name="Alioto T."/>
            <person name="Alioto T."/>
            <person name="Gomez Garrido J."/>
        </authorList>
    </citation>
    <scope>NUCLEOTIDE SEQUENCE</scope>
    <source>
        <strain evidence="5">A484AB</strain>
    </source>
</reference>
<dbReference type="Pfam" id="PF15753">
    <property type="entry name" value="BLOC1S3"/>
    <property type="match status" value="1"/>
</dbReference>